<accession>A0ABT8DC80</accession>
<dbReference type="EMBL" id="JAUFRC010000003">
    <property type="protein sequence ID" value="MDN3714044.1"/>
    <property type="molecule type" value="Genomic_DNA"/>
</dbReference>
<comment type="caution">
    <text evidence="5">The sequence shown here is derived from an EMBL/GenBank/DDBJ whole genome shotgun (WGS) entry which is preliminary data.</text>
</comment>
<keyword evidence="6" id="KW-1185">Reference proteome</keyword>
<dbReference type="PANTHER" id="PTHR43434:SF1">
    <property type="entry name" value="PHOSPHOGLYCOLATE PHOSPHATASE"/>
    <property type="match status" value="1"/>
</dbReference>
<dbReference type="GO" id="GO:0016787">
    <property type="term" value="F:hydrolase activity"/>
    <property type="evidence" value="ECO:0007669"/>
    <property type="project" value="UniProtKB-KW"/>
</dbReference>
<dbReference type="PRINTS" id="PR00413">
    <property type="entry name" value="HADHALOGNASE"/>
</dbReference>
<gene>
    <name evidence="5" type="ORF">QWZ10_23760</name>
</gene>
<evidence type="ECO:0000256" key="3">
    <source>
        <dbReference type="ARBA" id="ARBA00006171"/>
    </source>
</evidence>
<protein>
    <recommendedName>
        <fullName evidence="4">phosphoglycolate phosphatase</fullName>
        <ecNumber evidence="4">3.1.3.18</ecNumber>
    </recommendedName>
</protein>
<organism evidence="5 6">
    <name type="scientific">Paracoccus cavernae</name>
    <dbReference type="NCBI Taxonomy" id="1571207"/>
    <lineage>
        <taxon>Bacteria</taxon>
        <taxon>Pseudomonadati</taxon>
        <taxon>Pseudomonadota</taxon>
        <taxon>Alphaproteobacteria</taxon>
        <taxon>Rhodobacterales</taxon>
        <taxon>Paracoccaceae</taxon>
        <taxon>Paracoccus</taxon>
    </lineage>
</organism>
<dbReference type="EC" id="3.1.3.18" evidence="4"/>
<dbReference type="InterPro" id="IPR036412">
    <property type="entry name" value="HAD-like_sf"/>
</dbReference>
<dbReference type="InterPro" id="IPR050155">
    <property type="entry name" value="HAD-like_hydrolase_sf"/>
</dbReference>
<name>A0ABT8DC80_9RHOB</name>
<comment type="catalytic activity">
    <reaction evidence="1">
        <text>2-phosphoglycolate + H2O = glycolate + phosphate</text>
        <dbReference type="Rhea" id="RHEA:14369"/>
        <dbReference type="ChEBI" id="CHEBI:15377"/>
        <dbReference type="ChEBI" id="CHEBI:29805"/>
        <dbReference type="ChEBI" id="CHEBI:43474"/>
        <dbReference type="ChEBI" id="CHEBI:58033"/>
        <dbReference type="EC" id="3.1.3.18"/>
    </reaction>
</comment>
<sequence length="146" mass="15328">MFDMDIPHIPGVEAVLRGFDLPMAVCSNSSINRLEQSLARTPLAAHFGPHIYSAEQVARGKPAPDLVYFAAEKLRVAPAEAIFIDDNPHGVKAAEAAGCLAVGFVGPSDHRAGHAEVLRAAGADHVVSGMAAFHELLTRLSVPVAA</sequence>
<dbReference type="Pfam" id="PF00702">
    <property type="entry name" value="Hydrolase"/>
    <property type="match status" value="1"/>
</dbReference>
<comment type="similarity">
    <text evidence="3">Belongs to the HAD-like hydrolase superfamily. CbbY/CbbZ/Gph/YieH family.</text>
</comment>
<dbReference type="InterPro" id="IPR006439">
    <property type="entry name" value="HAD-SF_hydro_IA"/>
</dbReference>
<dbReference type="SUPFAM" id="SSF56784">
    <property type="entry name" value="HAD-like"/>
    <property type="match status" value="1"/>
</dbReference>
<evidence type="ECO:0000256" key="1">
    <source>
        <dbReference type="ARBA" id="ARBA00000830"/>
    </source>
</evidence>
<evidence type="ECO:0000256" key="4">
    <source>
        <dbReference type="ARBA" id="ARBA00013078"/>
    </source>
</evidence>
<comment type="pathway">
    <text evidence="2">Organic acid metabolism; glycolate biosynthesis; glycolate from 2-phosphoglycolate: step 1/1.</text>
</comment>
<reference evidence="6" key="1">
    <citation type="journal article" date="2019" name="Int. J. Syst. Evol. Microbiol.">
        <title>The Global Catalogue of Microorganisms (GCM) 10K type strain sequencing project: providing services to taxonomists for standard genome sequencing and annotation.</title>
        <authorList>
            <consortium name="The Broad Institute Genomics Platform"/>
            <consortium name="The Broad Institute Genome Sequencing Center for Infectious Disease"/>
            <person name="Wu L."/>
            <person name="Ma J."/>
        </authorList>
    </citation>
    <scope>NUCLEOTIDE SEQUENCE [LARGE SCALE GENOMIC DNA]</scope>
    <source>
        <strain evidence="6">CECT 8482</strain>
    </source>
</reference>
<dbReference type="NCBIfam" id="TIGR01509">
    <property type="entry name" value="HAD-SF-IA-v3"/>
    <property type="match status" value="1"/>
</dbReference>
<evidence type="ECO:0000313" key="6">
    <source>
        <dbReference type="Proteomes" id="UP001243846"/>
    </source>
</evidence>
<proteinExistence type="inferred from homology"/>
<dbReference type="Proteomes" id="UP001243846">
    <property type="component" value="Unassembled WGS sequence"/>
</dbReference>
<evidence type="ECO:0000313" key="5">
    <source>
        <dbReference type="EMBL" id="MDN3714044.1"/>
    </source>
</evidence>
<dbReference type="InterPro" id="IPR023214">
    <property type="entry name" value="HAD_sf"/>
</dbReference>
<keyword evidence="5" id="KW-0378">Hydrolase</keyword>
<dbReference type="PANTHER" id="PTHR43434">
    <property type="entry name" value="PHOSPHOGLYCOLATE PHOSPHATASE"/>
    <property type="match status" value="1"/>
</dbReference>
<evidence type="ECO:0000256" key="2">
    <source>
        <dbReference type="ARBA" id="ARBA00004818"/>
    </source>
</evidence>
<dbReference type="Gene3D" id="3.40.50.1000">
    <property type="entry name" value="HAD superfamily/HAD-like"/>
    <property type="match status" value="1"/>
</dbReference>